<reference evidence="2 3" key="1">
    <citation type="submission" date="2018-10" db="EMBL/GenBank/DDBJ databases">
        <title>Genome-guide identification and characterization of bacteria that degrade polycyclic aromatic hydrocarbons and resist hexavalent chromium simultaneously.</title>
        <authorList>
            <person name="Feng H."/>
        </authorList>
    </citation>
    <scope>NUCLEOTIDE SEQUENCE [LARGE SCALE GENOMIC DNA]</scope>
    <source>
        <strain evidence="2 3">J015</strain>
    </source>
</reference>
<dbReference type="InterPro" id="IPR050834">
    <property type="entry name" value="Glycosyltransf_2"/>
</dbReference>
<sequence>MTALQETSQPATRRLTIKPVNRRSYVPTVSVVISCYNYARYLTTAVQSCISQQEVTVEVIIVDDASTDDSLDVARSLSRRHANVSVISHAANAGPVGAFNDGARLATGEFLVRLDADDILTPGSLGRAALVAQSFPSVGLVYGHPLHFSTLPLPKPRLRPTGWTIWPGSEWLATLCRSGKNVITSPEVMMRRSLVAELGYMSPLAHSHDMELWLRLSAFADVAYIHGADQAWHREHSQSLSARSVDNILDFRERVAAFDVLFGGPAGAQPDAASLRPVAQRTLAREALRTARHELARGTAGTSSLPAWLELARTIDPVVAESALWSRLQLAPRFGSLPAPLRFSSLALRLRGRIRSELEWYRWHRKGVY</sequence>
<dbReference type="CDD" id="cd00761">
    <property type="entry name" value="Glyco_tranf_GTA_type"/>
    <property type="match status" value="1"/>
</dbReference>
<evidence type="ECO:0000313" key="2">
    <source>
        <dbReference type="EMBL" id="RKO22593.1"/>
    </source>
</evidence>
<dbReference type="AlphaFoldDB" id="A0A3B0FI45"/>
<dbReference type="Pfam" id="PF00535">
    <property type="entry name" value="Glycos_transf_2"/>
    <property type="match status" value="1"/>
</dbReference>
<dbReference type="Gene3D" id="3.90.550.10">
    <property type="entry name" value="Spore Coat Polysaccharide Biosynthesis Protein SpsA, Chain A"/>
    <property type="match status" value="1"/>
</dbReference>
<dbReference type="PANTHER" id="PTHR43685:SF2">
    <property type="entry name" value="GLYCOSYLTRANSFERASE 2-LIKE DOMAIN-CONTAINING PROTEIN"/>
    <property type="match status" value="1"/>
</dbReference>
<reference evidence="3" key="2">
    <citation type="submission" date="2018-10" db="EMBL/GenBank/DDBJ databases">
        <authorList>
            <person name="Wang Y."/>
            <person name="Wang J."/>
            <person name="Yang X."/>
            <person name="Wang Z."/>
            <person name="Huang Y."/>
        </authorList>
    </citation>
    <scope>NUCLEOTIDE SEQUENCE [LARGE SCALE GENOMIC DNA]</scope>
    <source>
        <strain evidence="3">J015</strain>
    </source>
</reference>
<comment type="caution">
    <text evidence="2">The sequence shown here is derived from an EMBL/GenBank/DDBJ whole genome shotgun (WGS) entry which is preliminary data.</text>
</comment>
<evidence type="ECO:0000313" key="3">
    <source>
        <dbReference type="Proteomes" id="UP000273159"/>
    </source>
</evidence>
<dbReference type="EMBL" id="RBNH01000012">
    <property type="protein sequence ID" value="RKO22593.1"/>
    <property type="molecule type" value="Genomic_DNA"/>
</dbReference>
<name>A0A3B0FI45_PSEPS</name>
<accession>A0A3B0FI45</accession>
<dbReference type="PANTHER" id="PTHR43685">
    <property type="entry name" value="GLYCOSYLTRANSFERASE"/>
    <property type="match status" value="1"/>
</dbReference>
<dbReference type="SUPFAM" id="SSF53448">
    <property type="entry name" value="Nucleotide-diphospho-sugar transferases"/>
    <property type="match status" value="1"/>
</dbReference>
<gene>
    <name evidence="2" type="ORF">D7Z96_13590</name>
</gene>
<dbReference type="GO" id="GO:0016740">
    <property type="term" value="F:transferase activity"/>
    <property type="evidence" value="ECO:0007669"/>
    <property type="project" value="UniProtKB-KW"/>
</dbReference>
<dbReference type="InterPro" id="IPR001173">
    <property type="entry name" value="Glyco_trans_2-like"/>
</dbReference>
<feature type="domain" description="Glycosyltransferase 2-like" evidence="1">
    <location>
        <begin position="30"/>
        <end position="166"/>
    </location>
</feature>
<keyword evidence="2" id="KW-0808">Transferase</keyword>
<evidence type="ECO:0000259" key="1">
    <source>
        <dbReference type="Pfam" id="PF00535"/>
    </source>
</evidence>
<proteinExistence type="predicted"/>
<dbReference type="Proteomes" id="UP000273159">
    <property type="component" value="Unassembled WGS sequence"/>
</dbReference>
<dbReference type="InterPro" id="IPR029044">
    <property type="entry name" value="Nucleotide-diphossugar_trans"/>
</dbReference>
<protein>
    <submittedName>
        <fullName evidence="2">Glycosyltransferase family 2 protein</fullName>
    </submittedName>
</protein>
<organism evidence="2 3">
    <name type="scientific">Pseudarthrobacter phenanthrenivorans</name>
    <name type="common">Arthrobacter phenanthrenivorans</name>
    <dbReference type="NCBI Taxonomy" id="361575"/>
    <lineage>
        <taxon>Bacteria</taxon>
        <taxon>Bacillati</taxon>
        <taxon>Actinomycetota</taxon>
        <taxon>Actinomycetes</taxon>
        <taxon>Micrococcales</taxon>
        <taxon>Micrococcaceae</taxon>
        <taxon>Pseudarthrobacter</taxon>
    </lineage>
</organism>